<keyword evidence="6" id="KW-0326">Glycosidase</keyword>
<keyword evidence="11" id="KW-1185">Reference proteome</keyword>
<evidence type="ECO:0000256" key="4">
    <source>
        <dbReference type="ARBA" id="ARBA00022729"/>
    </source>
</evidence>
<dbReference type="SMART" id="SM00812">
    <property type="entry name" value="Alpha_L_fucos"/>
    <property type="match status" value="1"/>
</dbReference>
<dbReference type="KEGG" id="abac:LuPra_06075"/>
<dbReference type="FunFam" id="3.20.20.80:FF:000052">
    <property type="entry name" value="Putative alpha-L-fucosidase 1"/>
    <property type="match status" value="1"/>
</dbReference>
<dbReference type="InterPro" id="IPR017853">
    <property type="entry name" value="GH"/>
</dbReference>
<dbReference type="Proteomes" id="UP000076079">
    <property type="component" value="Chromosome"/>
</dbReference>
<evidence type="ECO:0000256" key="6">
    <source>
        <dbReference type="ARBA" id="ARBA00023295"/>
    </source>
</evidence>
<proteinExistence type="inferred from homology"/>
<evidence type="ECO:0000256" key="5">
    <source>
        <dbReference type="ARBA" id="ARBA00022801"/>
    </source>
</evidence>
<reference evidence="11" key="2">
    <citation type="submission" date="2016-04" db="EMBL/GenBank/DDBJ databases">
        <title>First Complete Genome Sequence of a Subdivision 6 Acidobacterium.</title>
        <authorList>
            <person name="Huang S."/>
            <person name="Vieira S."/>
            <person name="Bunk B."/>
            <person name="Riedel T."/>
            <person name="Sproeer C."/>
            <person name="Overmann J."/>
        </authorList>
    </citation>
    <scope>NUCLEOTIDE SEQUENCE [LARGE SCALE GENOMIC DNA]</scope>
    <source>
        <strain evidence="11">DSM 100886 HEG_-6_39</strain>
    </source>
</reference>
<feature type="domain" description="F5/8 type C" evidence="8">
    <location>
        <begin position="340"/>
        <end position="443"/>
    </location>
</feature>
<dbReference type="InterPro" id="IPR008979">
    <property type="entry name" value="Galactose-bd-like_sf"/>
</dbReference>
<evidence type="ECO:0000256" key="7">
    <source>
        <dbReference type="SAM" id="MobiDB-lite"/>
    </source>
</evidence>
<feature type="region of interest" description="Disordered" evidence="7">
    <location>
        <begin position="464"/>
        <end position="483"/>
    </location>
</feature>
<dbReference type="Pfam" id="PF01120">
    <property type="entry name" value="Alpha_L_fucos"/>
    <property type="match status" value="1"/>
</dbReference>
<dbReference type="STRING" id="1855912.LuPra_06075"/>
<dbReference type="SMR" id="A0A143PX90"/>
<dbReference type="InterPro" id="IPR000421">
    <property type="entry name" value="FA58C"/>
</dbReference>
<dbReference type="SUPFAM" id="SSF51445">
    <property type="entry name" value="(Trans)glycosidases"/>
    <property type="match status" value="1"/>
</dbReference>
<accession>A0A143PX90</accession>
<feature type="compositionally biased region" description="Low complexity" evidence="7">
    <location>
        <begin position="464"/>
        <end position="473"/>
    </location>
</feature>
<dbReference type="PATRIC" id="fig|1813736.3.peg.6381"/>
<dbReference type="InterPro" id="IPR000933">
    <property type="entry name" value="Glyco_hydro_29"/>
</dbReference>
<evidence type="ECO:0000256" key="2">
    <source>
        <dbReference type="ARBA" id="ARBA00007951"/>
    </source>
</evidence>
<dbReference type="RefSeq" id="WP_234800623.1">
    <property type="nucleotide sequence ID" value="NZ_CP015136.1"/>
</dbReference>
<dbReference type="GO" id="GO:0016139">
    <property type="term" value="P:glycoside catabolic process"/>
    <property type="evidence" value="ECO:0007669"/>
    <property type="project" value="TreeGrafter"/>
</dbReference>
<keyword evidence="5" id="KW-0378">Hydrolase</keyword>
<dbReference type="Gene3D" id="2.60.120.260">
    <property type="entry name" value="Galactose-binding domain-like"/>
    <property type="match status" value="1"/>
</dbReference>
<dbReference type="Gene3D" id="3.20.20.80">
    <property type="entry name" value="Glycosidases"/>
    <property type="match status" value="1"/>
</dbReference>
<dbReference type="SUPFAM" id="SSF49785">
    <property type="entry name" value="Galactose-binding domain-like"/>
    <property type="match status" value="1"/>
</dbReference>
<name>A0A143PX90_LUTPR</name>
<dbReference type="AlphaFoldDB" id="A0A143PX90"/>
<reference evidence="10 11" key="1">
    <citation type="journal article" date="2016" name="Genome Announc.">
        <title>First Complete Genome Sequence of a Subdivision 6 Acidobacterium Strain.</title>
        <authorList>
            <person name="Huang S."/>
            <person name="Vieira S."/>
            <person name="Bunk B."/>
            <person name="Riedel T."/>
            <person name="Sproer C."/>
            <person name="Overmann J."/>
        </authorList>
    </citation>
    <scope>NUCLEOTIDE SEQUENCE [LARGE SCALE GENOMIC DNA]</scope>
    <source>
        <strain evidence="11">DSM 100886 HEG_-6_39</strain>
    </source>
</reference>
<dbReference type="EC" id="3.2.1.51" evidence="3"/>
<dbReference type="PANTHER" id="PTHR10030">
    <property type="entry name" value="ALPHA-L-FUCOSIDASE"/>
    <property type="match status" value="1"/>
</dbReference>
<dbReference type="Pfam" id="PF00754">
    <property type="entry name" value="F5_F8_type_C"/>
    <property type="match status" value="1"/>
</dbReference>
<evidence type="ECO:0000313" key="11">
    <source>
        <dbReference type="Proteomes" id="UP000076079"/>
    </source>
</evidence>
<dbReference type="GO" id="GO:0006004">
    <property type="term" value="P:fucose metabolic process"/>
    <property type="evidence" value="ECO:0007669"/>
    <property type="project" value="InterPro"/>
</dbReference>
<sequence length="483" mass="52879" precursor="true">MATLLSAVAARAQAPVEPVPSASQLQWQRMEFTAFVHFGPNAFTGAEWGSGRELPAVFNPTALDARQWARTFKAAGMKGVIVTAKHHDGFCLWPTKESAHTVAASPWRNGKGDLLRELSDAVRAEGLSFGVYLSPWDRNHPSYGTPEYNDVFVRMLEDVLSNYGEIFEVWFDGANGEATNGKRQVYDWPRFHEVVRRLQPRAVIFSDAGPGIRWIGNERGEAPLTNWAMLDRDRYAPGTSLSMDLPEGSELGRFYVPGECDVSIRPGWFWRAAENTRVKSPRALLRLYEASVGRNCNLLLNVPPDDRGLIHDNDVKALDGMRALVDRVYGASLLPAAAKAAASSSMPSHDAAAVLDADLDTWWAPAGDVRTGTLSVDMGSPVRFDRIRLQEYIALGQRVSLFEVEALTGGSWTRVATGTTIGHTRIIATAVTTASQVRVRIHDARGVPMIASLSLHDSSLADVARPADAPAHQDAADFDPEHP</sequence>
<gene>
    <name evidence="10" type="ORF">LuPra_06075</name>
</gene>
<dbReference type="PANTHER" id="PTHR10030:SF37">
    <property type="entry name" value="ALPHA-L-FUCOSIDASE-RELATED"/>
    <property type="match status" value="1"/>
</dbReference>
<feature type="domain" description="Glycoside hydrolase family 29 N-terminal" evidence="9">
    <location>
        <begin position="53"/>
        <end position="321"/>
    </location>
</feature>
<dbReference type="PRINTS" id="PR00741">
    <property type="entry name" value="GLHYDRLASE29"/>
</dbReference>
<evidence type="ECO:0000259" key="8">
    <source>
        <dbReference type="Pfam" id="PF00754"/>
    </source>
</evidence>
<evidence type="ECO:0000256" key="1">
    <source>
        <dbReference type="ARBA" id="ARBA00004071"/>
    </source>
</evidence>
<dbReference type="GO" id="GO:0005764">
    <property type="term" value="C:lysosome"/>
    <property type="evidence" value="ECO:0007669"/>
    <property type="project" value="TreeGrafter"/>
</dbReference>
<organism evidence="10 11">
    <name type="scientific">Luteitalea pratensis</name>
    <dbReference type="NCBI Taxonomy" id="1855912"/>
    <lineage>
        <taxon>Bacteria</taxon>
        <taxon>Pseudomonadati</taxon>
        <taxon>Acidobacteriota</taxon>
        <taxon>Vicinamibacteria</taxon>
        <taxon>Vicinamibacterales</taxon>
        <taxon>Vicinamibacteraceae</taxon>
        <taxon>Luteitalea</taxon>
    </lineage>
</organism>
<dbReference type="InterPro" id="IPR057739">
    <property type="entry name" value="Glyco_hydro_29_N"/>
</dbReference>
<dbReference type="GO" id="GO:0004560">
    <property type="term" value="F:alpha-L-fucosidase activity"/>
    <property type="evidence" value="ECO:0007669"/>
    <property type="project" value="InterPro"/>
</dbReference>
<comment type="function">
    <text evidence="1">Alpha-L-fucosidase is responsible for hydrolyzing the alpha-1,6-linked fucose joined to the reducing-end N-acetylglucosamine of the carbohydrate moieties of glycoproteins.</text>
</comment>
<comment type="similarity">
    <text evidence="2">Belongs to the glycosyl hydrolase 29 family.</text>
</comment>
<dbReference type="EMBL" id="CP015136">
    <property type="protein sequence ID" value="AMY12793.1"/>
    <property type="molecule type" value="Genomic_DNA"/>
</dbReference>
<dbReference type="InterPro" id="IPR016286">
    <property type="entry name" value="FUC_metazoa-typ"/>
</dbReference>
<evidence type="ECO:0000256" key="3">
    <source>
        <dbReference type="ARBA" id="ARBA00012662"/>
    </source>
</evidence>
<evidence type="ECO:0000259" key="9">
    <source>
        <dbReference type="Pfam" id="PF01120"/>
    </source>
</evidence>
<evidence type="ECO:0000313" key="10">
    <source>
        <dbReference type="EMBL" id="AMY12793.1"/>
    </source>
</evidence>
<protein>
    <recommendedName>
        <fullName evidence="3">alpha-L-fucosidase</fullName>
        <ecNumber evidence="3">3.2.1.51</ecNumber>
    </recommendedName>
</protein>
<keyword evidence="4" id="KW-0732">Signal</keyword>